<feature type="transmembrane region" description="Helical" evidence="1">
    <location>
        <begin position="459"/>
        <end position="478"/>
    </location>
</feature>
<feature type="transmembrane region" description="Helical" evidence="1">
    <location>
        <begin position="432"/>
        <end position="453"/>
    </location>
</feature>
<dbReference type="RefSeq" id="WP_220617097.1">
    <property type="nucleotide sequence ID" value="NZ_RKLR01000001.1"/>
</dbReference>
<feature type="transmembrane region" description="Helical" evidence="1">
    <location>
        <begin position="70"/>
        <end position="90"/>
    </location>
</feature>
<comment type="caution">
    <text evidence="2">The sequence shown here is derived from an EMBL/GenBank/DDBJ whole genome shotgun (WGS) entry which is preliminary data.</text>
</comment>
<feature type="transmembrane region" description="Helical" evidence="1">
    <location>
        <begin position="358"/>
        <end position="376"/>
    </location>
</feature>
<sequence>MVSAPTLRRAEYVPIAVCLLAAAGLSSLYALDLLGRPTLLRAGFTLVGAVVALALFFASRGGFPDASSHVPASVVTKVVLALAGGAVVATALLGSRLLPFAVVLPLGLLLVALQIRAEPSVPAVVTQLSALFLAGRLGKYLTTGFYFGGTDTFAHVAAVDTLLSARYTTAIPHGYDLYPVFHFLVGAVTHLTRLGAYDALALTGVLLFTLVVPLAYLLGASVFGSTRLGLTAALSVVVLEFFSYHALYFYPQALASVLLLVAIYVNSRVLDAGDERTYRRLSVFVLLLVGTMVVTHHLTYLLFAGVAAAALPVVLARPYLLPSVSGGRWPTLRYRWLFPGVVGGALLLAYWSYSPSLIVVGIVELSLGVLFDVATVPPAQLYTYGVTLPGDSVERAVQWLLTPTGVYAAGLGALLLLAAYELLDHLGRYRRGFTLAVTGLGLSGLLLPLPIPVPQLERLKFVVTLVAVFPLAVGLRRALAVDGRYVAVALLLVASLGGATAFTVLTADDVAGVYTDERREQVSMTDAEFRAVGTTAGFVETYGSDDVATDKVTNRAFETADYNATRVLRARPDGLRTEADFVVVRDRWTDHLVALGLSLRSSEQNVFTLSEERFAATEARSNVVYATDSVRVYHSSDGFRGLYGQNGTTAANATG</sequence>
<proteinExistence type="predicted"/>
<keyword evidence="3" id="KW-1185">Reference proteome</keyword>
<keyword evidence="1" id="KW-0472">Membrane</keyword>
<feature type="transmembrane region" description="Helical" evidence="1">
    <location>
        <begin position="334"/>
        <end position="351"/>
    </location>
</feature>
<evidence type="ECO:0000313" key="2">
    <source>
        <dbReference type="EMBL" id="MBX0322123.1"/>
    </source>
</evidence>
<keyword evidence="1" id="KW-0812">Transmembrane</keyword>
<feature type="transmembrane region" description="Helical" evidence="1">
    <location>
        <begin position="396"/>
        <end position="420"/>
    </location>
</feature>
<evidence type="ECO:0008006" key="4">
    <source>
        <dbReference type="Google" id="ProtNLM"/>
    </source>
</evidence>
<organism evidence="2 3">
    <name type="scientific">Haloarcula rubra</name>
    <dbReference type="NCBI Taxonomy" id="2487747"/>
    <lineage>
        <taxon>Archaea</taxon>
        <taxon>Methanobacteriati</taxon>
        <taxon>Methanobacteriota</taxon>
        <taxon>Stenosarchaea group</taxon>
        <taxon>Halobacteria</taxon>
        <taxon>Halobacteriales</taxon>
        <taxon>Haloarculaceae</taxon>
        <taxon>Haloarcula</taxon>
    </lineage>
</organism>
<evidence type="ECO:0000256" key="1">
    <source>
        <dbReference type="SAM" id="Phobius"/>
    </source>
</evidence>
<feature type="transmembrane region" description="Helical" evidence="1">
    <location>
        <begin position="97"/>
        <end position="115"/>
    </location>
</feature>
<name>A0AAW4PNV9_9EURY</name>
<dbReference type="AlphaFoldDB" id="A0AAW4PNV9"/>
<evidence type="ECO:0000313" key="3">
    <source>
        <dbReference type="Proteomes" id="UP001430377"/>
    </source>
</evidence>
<protein>
    <recommendedName>
        <fullName evidence="4">Dolichyl-phosphate-mannose-protein mannosyltransferase</fullName>
    </recommendedName>
</protein>
<keyword evidence="1" id="KW-1133">Transmembrane helix</keyword>
<feature type="transmembrane region" description="Helical" evidence="1">
    <location>
        <begin position="485"/>
        <end position="505"/>
    </location>
</feature>
<feature type="transmembrane region" description="Helical" evidence="1">
    <location>
        <begin position="38"/>
        <end position="58"/>
    </location>
</feature>
<dbReference type="EMBL" id="RKLR01000001">
    <property type="protein sequence ID" value="MBX0322123.1"/>
    <property type="molecule type" value="Genomic_DNA"/>
</dbReference>
<gene>
    <name evidence="2" type="ORF">EGH21_03655</name>
</gene>
<dbReference type="Proteomes" id="UP001430377">
    <property type="component" value="Unassembled WGS sequence"/>
</dbReference>
<feature type="transmembrane region" description="Helical" evidence="1">
    <location>
        <begin position="283"/>
        <end position="314"/>
    </location>
</feature>
<accession>A0AAW4PNV9</accession>
<reference evidence="2 3" key="1">
    <citation type="submission" date="2021-06" db="EMBL/GenBank/DDBJ databases">
        <title>Halomicroarcula sp. a new haloarchaeum isolated from saline soil.</title>
        <authorList>
            <person name="Duran-Viseras A."/>
            <person name="Sanchez-Porro C."/>
            <person name="Ventosa A."/>
        </authorList>
    </citation>
    <scope>NUCLEOTIDE SEQUENCE [LARGE SCALE GENOMIC DNA]</scope>
    <source>
        <strain evidence="2 3">F13</strain>
    </source>
</reference>
<feature type="transmembrane region" description="Helical" evidence="1">
    <location>
        <begin position="12"/>
        <end position="31"/>
    </location>
</feature>
<feature type="transmembrane region" description="Helical" evidence="1">
    <location>
        <begin position="199"/>
        <end position="218"/>
    </location>
</feature>